<sequence>MNHKLRDDEGFGLTEVMISMLLLLIIMMAMISAVISALQITANNGTNSTAAEAVQQRIEDVRAASVAGDCDVLEGAALPTTTVSDGRGVLITVSGSLASPCVRASASGERDPVQVMRLTVTANSSAPEASNPVVTTTTDILVKFQP</sequence>
<reference evidence="2" key="1">
    <citation type="submission" date="2023-06" db="EMBL/GenBank/DDBJ databases">
        <title>SYSU T00b26.</title>
        <authorList>
            <person name="Gao L."/>
            <person name="Fang B.-Z."/>
            <person name="Li W.-J."/>
        </authorList>
    </citation>
    <scope>NUCLEOTIDE SEQUENCE</scope>
    <source>
        <strain evidence="2">SYSU T00b26</strain>
    </source>
</reference>
<evidence type="ECO:0008006" key="4">
    <source>
        <dbReference type="Google" id="ProtNLM"/>
    </source>
</evidence>
<evidence type="ECO:0000313" key="3">
    <source>
        <dbReference type="Proteomes" id="UP001172738"/>
    </source>
</evidence>
<protein>
    <recommendedName>
        <fullName evidence="4">Prepilin-type N-terminal cleavage/methylation domain-containing protein</fullName>
    </recommendedName>
</protein>
<dbReference type="EMBL" id="JAUHPV010000005">
    <property type="protein sequence ID" value="MDN4473354.1"/>
    <property type="molecule type" value="Genomic_DNA"/>
</dbReference>
<gene>
    <name evidence="2" type="ORF">QQX04_10160</name>
</gene>
<proteinExistence type="predicted"/>
<accession>A0ABT8G2I3</accession>
<evidence type="ECO:0000313" key="2">
    <source>
        <dbReference type="EMBL" id="MDN4473354.1"/>
    </source>
</evidence>
<name>A0ABT8G2I3_9MICO</name>
<dbReference type="Proteomes" id="UP001172738">
    <property type="component" value="Unassembled WGS sequence"/>
</dbReference>
<comment type="caution">
    <text evidence="2">The sequence shown here is derived from an EMBL/GenBank/DDBJ whole genome shotgun (WGS) entry which is preliminary data.</text>
</comment>
<dbReference type="RefSeq" id="WP_301128796.1">
    <property type="nucleotide sequence ID" value="NZ_JAUHPV010000005.1"/>
</dbReference>
<keyword evidence="1" id="KW-0812">Transmembrane</keyword>
<keyword evidence="3" id="KW-1185">Reference proteome</keyword>
<keyword evidence="1" id="KW-1133">Transmembrane helix</keyword>
<keyword evidence="1" id="KW-0472">Membrane</keyword>
<feature type="transmembrane region" description="Helical" evidence="1">
    <location>
        <begin position="16"/>
        <end position="38"/>
    </location>
</feature>
<evidence type="ECO:0000256" key="1">
    <source>
        <dbReference type="SAM" id="Phobius"/>
    </source>
</evidence>
<organism evidence="2 3">
    <name type="scientific">Demequina zhanjiangensis</name>
    <dbReference type="NCBI Taxonomy" id="3051659"/>
    <lineage>
        <taxon>Bacteria</taxon>
        <taxon>Bacillati</taxon>
        <taxon>Actinomycetota</taxon>
        <taxon>Actinomycetes</taxon>
        <taxon>Micrococcales</taxon>
        <taxon>Demequinaceae</taxon>
        <taxon>Demequina</taxon>
    </lineage>
</organism>